<dbReference type="SMART" id="SM00091">
    <property type="entry name" value="PAS"/>
    <property type="match status" value="2"/>
</dbReference>
<dbReference type="InterPro" id="IPR000700">
    <property type="entry name" value="PAS-assoc_C"/>
</dbReference>
<proteinExistence type="predicted"/>
<evidence type="ECO:0000259" key="2">
    <source>
        <dbReference type="PROSITE" id="PS50113"/>
    </source>
</evidence>
<feature type="domain" description="PAC" evidence="2">
    <location>
        <begin position="414"/>
        <end position="458"/>
    </location>
</feature>
<dbReference type="Gene3D" id="3.30.450.40">
    <property type="match status" value="1"/>
</dbReference>
<dbReference type="SMART" id="SM00065">
    <property type="entry name" value="GAF"/>
    <property type="match status" value="1"/>
</dbReference>
<feature type="coiled-coil region" evidence="1">
    <location>
        <begin position="193"/>
        <end position="220"/>
    </location>
</feature>
<dbReference type="SUPFAM" id="SSF55785">
    <property type="entry name" value="PYP-like sensor domain (PAS domain)"/>
    <property type="match status" value="2"/>
</dbReference>
<dbReference type="InterPro" id="IPR003018">
    <property type="entry name" value="GAF"/>
</dbReference>
<organism evidence="3 4">
    <name type="scientific">Pedobacter petrophilus</name>
    <dbReference type="NCBI Taxonomy" id="1908241"/>
    <lineage>
        <taxon>Bacteria</taxon>
        <taxon>Pseudomonadati</taxon>
        <taxon>Bacteroidota</taxon>
        <taxon>Sphingobacteriia</taxon>
        <taxon>Sphingobacteriales</taxon>
        <taxon>Sphingobacteriaceae</taxon>
        <taxon>Pedobacter</taxon>
    </lineage>
</organism>
<comment type="caution">
    <text evidence="3">The sequence shown here is derived from an EMBL/GenBank/DDBJ whole genome shotgun (WGS) entry which is preliminary data.</text>
</comment>
<dbReference type="OrthoDB" id="730685at2"/>
<reference evidence="3 4" key="1">
    <citation type="submission" date="2019-11" db="EMBL/GenBank/DDBJ databases">
        <title>Pedobacter petrophilus genome.</title>
        <authorList>
            <person name="Feldbauer M.J."/>
            <person name="Newman J.D."/>
        </authorList>
    </citation>
    <scope>NUCLEOTIDE SEQUENCE [LARGE SCALE GENOMIC DNA]</scope>
    <source>
        <strain evidence="3 4">LMG 29686</strain>
    </source>
</reference>
<dbReference type="Proteomes" id="UP000487757">
    <property type="component" value="Unassembled WGS sequence"/>
</dbReference>
<dbReference type="InterPro" id="IPR035965">
    <property type="entry name" value="PAS-like_dom_sf"/>
</dbReference>
<dbReference type="InterPro" id="IPR029016">
    <property type="entry name" value="GAF-like_dom_sf"/>
</dbReference>
<evidence type="ECO:0000256" key="1">
    <source>
        <dbReference type="SAM" id="Coils"/>
    </source>
</evidence>
<dbReference type="EMBL" id="WKKH01000036">
    <property type="protein sequence ID" value="MRX77973.1"/>
    <property type="molecule type" value="Genomic_DNA"/>
</dbReference>
<dbReference type="InterPro" id="IPR013655">
    <property type="entry name" value="PAS_fold_3"/>
</dbReference>
<dbReference type="CDD" id="cd00130">
    <property type="entry name" value="PAS"/>
    <property type="match status" value="1"/>
</dbReference>
<evidence type="ECO:0000313" key="4">
    <source>
        <dbReference type="Proteomes" id="UP000487757"/>
    </source>
</evidence>
<protein>
    <submittedName>
        <fullName evidence="3">PAS domain-containing protein</fullName>
    </submittedName>
</protein>
<evidence type="ECO:0000313" key="3">
    <source>
        <dbReference type="EMBL" id="MRX77973.1"/>
    </source>
</evidence>
<dbReference type="Pfam" id="PF13188">
    <property type="entry name" value="PAS_8"/>
    <property type="match status" value="1"/>
</dbReference>
<keyword evidence="1" id="KW-0175">Coiled coil</keyword>
<dbReference type="PROSITE" id="PS50113">
    <property type="entry name" value="PAC"/>
    <property type="match status" value="1"/>
</dbReference>
<name>A0A7K0G2C5_9SPHI</name>
<dbReference type="PANTHER" id="PTHR43102">
    <property type="entry name" value="SLR1143 PROTEIN"/>
    <property type="match status" value="1"/>
</dbReference>
<sequence length="458" mass="51537">MRNLVISQNFYSATQMTNPNHPFDSDTNRRNALNRYHILGTPPEDSFNRLAALAAQIFDLPMCTISFFGENGVYYKASVGFRDVTLTADKESLCNNLVAEKSLKVINDVFGVPELADNIHKVRFFAGAPLISEQGYQIGALCVMGLEARSFDESEQKILIGLAEVVMNQAILHLASDHLRIENENITADNVGLIDYQQHLSKANSDLESLQDNFELLFEQAPIAIGIISGEDNTIIQANKALLEILGQDSTLIGKPFSVVIPDLEEQDLLKLIARLYETRMLQHGHELKLLVWKEDQLKSLYINITLQFTRNVETGIDNIMFILADITDYVISKQLNQEANVVLKSAIEAGGMGYTVVEFATGKMVSNDQFKRNYGYDVNDEFDYSDLFDAMLPKYRQLIKKAVHDAIESNGVYKAEYEVKWKDGSIHWISAYGKPRYDVHGRASHIIGLNKIIEKAN</sequence>
<gene>
    <name evidence="3" type="ORF">GJU39_17985</name>
</gene>
<keyword evidence="4" id="KW-1185">Reference proteome</keyword>
<dbReference type="Gene3D" id="3.30.450.20">
    <property type="entry name" value="PAS domain"/>
    <property type="match status" value="2"/>
</dbReference>
<dbReference type="PANTHER" id="PTHR43102:SF2">
    <property type="entry name" value="GAF DOMAIN-CONTAINING PROTEIN"/>
    <property type="match status" value="1"/>
</dbReference>
<dbReference type="AlphaFoldDB" id="A0A7K0G2C5"/>
<dbReference type="NCBIfam" id="TIGR00229">
    <property type="entry name" value="sensory_box"/>
    <property type="match status" value="1"/>
</dbReference>
<dbReference type="Pfam" id="PF01590">
    <property type="entry name" value="GAF"/>
    <property type="match status" value="1"/>
</dbReference>
<dbReference type="SUPFAM" id="SSF55781">
    <property type="entry name" value="GAF domain-like"/>
    <property type="match status" value="1"/>
</dbReference>
<accession>A0A7K0G2C5</accession>
<dbReference type="Pfam" id="PF08447">
    <property type="entry name" value="PAS_3"/>
    <property type="match status" value="1"/>
</dbReference>
<dbReference type="InterPro" id="IPR000014">
    <property type="entry name" value="PAS"/>
</dbReference>